<name>A0A517NKX1_9BACT</name>
<reference evidence="1 2" key="1">
    <citation type="submission" date="2019-02" db="EMBL/GenBank/DDBJ databases">
        <title>Deep-cultivation of Planctomycetes and their phenomic and genomic characterization uncovers novel biology.</title>
        <authorList>
            <person name="Wiegand S."/>
            <person name="Jogler M."/>
            <person name="Boedeker C."/>
            <person name="Pinto D."/>
            <person name="Vollmers J."/>
            <person name="Rivas-Marin E."/>
            <person name="Kohn T."/>
            <person name="Peeters S.H."/>
            <person name="Heuer A."/>
            <person name="Rast P."/>
            <person name="Oberbeckmann S."/>
            <person name="Bunk B."/>
            <person name="Jeske O."/>
            <person name="Meyerdierks A."/>
            <person name="Storesund J.E."/>
            <person name="Kallscheuer N."/>
            <person name="Luecker S."/>
            <person name="Lage O.M."/>
            <person name="Pohl T."/>
            <person name="Merkel B.J."/>
            <person name="Hornburger P."/>
            <person name="Mueller R.-W."/>
            <person name="Bruemmer F."/>
            <person name="Labrenz M."/>
            <person name="Spormann A.M."/>
            <person name="Op den Camp H."/>
            <person name="Overmann J."/>
            <person name="Amann R."/>
            <person name="Jetten M.S.M."/>
            <person name="Mascher T."/>
            <person name="Medema M.H."/>
            <person name="Devos D.P."/>
            <person name="Kaster A.-K."/>
            <person name="Ovreas L."/>
            <person name="Rohde M."/>
            <person name="Galperin M.Y."/>
            <person name="Jogler C."/>
        </authorList>
    </citation>
    <scope>NUCLEOTIDE SEQUENCE [LARGE SCALE GENOMIC DNA]</scope>
    <source>
        <strain evidence="1 2">K22_7</strain>
    </source>
</reference>
<evidence type="ECO:0000313" key="1">
    <source>
        <dbReference type="EMBL" id="QDT07776.1"/>
    </source>
</evidence>
<organism evidence="1 2">
    <name type="scientific">Rubripirellula lacrimiformis</name>
    <dbReference type="NCBI Taxonomy" id="1930273"/>
    <lineage>
        <taxon>Bacteria</taxon>
        <taxon>Pseudomonadati</taxon>
        <taxon>Planctomycetota</taxon>
        <taxon>Planctomycetia</taxon>
        <taxon>Pirellulales</taxon>
        <taxon>Pirellulaceae</taxon>
        <taxon>Rubripirellula</taxon>
    </lineage>
</organism>
<dbReference type="SUPFAM" id="SSF48452">
    <property type="entry name" value="TPR-like"/>
    <property type="match status" value="1"/>
</dbReference>
<dbReference type="OrthoDB" id="268225at2"/>
<dbReference type="KEGG" id="rlc:K227x_62040"/>
<protein>
    <submittedName>
        <fullName evidence="1">Tetratricopeptide repeat protein</fullName>
    </submittedName>
</protein>
<dbReference type="Gene3D" id="1.25.40.10">
    <property type="entry name" value="Tetratricopeptide repeat domain"/>
    <property type="match status" value="1"/>
</dbReference>
<dbReference type="AlphaFoldDB" id="A0A517NKX1"/>
<dbReference type="InterPro" id="IPR011990">
    <property type="entry name" value="TPR-like_helical_dom_sf"/>
</dbReference>
<accession>A0A517NKX1</accession>
<dbReference type="InterPro" id="IPR019734">
    <property type="entry name" value="TPR_rpt"/>
</dbReference>
<dbReference type="Proteomes" id="UP000318538">
    <property type="component" value="Chromosome"/>
</dbReference>
<evidence type="ECO:0000313" key="2">
    <source>
        <dbReference type="Proteomes" id="UP000318538"/>
    </source>
</evidence>
<keyword evidence="2" id="KW-1185">Reference proteome</keyword>
<dbReference type="Pfam" id="PF13181">
    <property type="entry name" value="TPR_8"/>
    <property type="match status" value="1"/>
</dbReference>
<gene>
    <name evidence="1" type="ORF">K227x_62040</name>
</gene>
<sequence>MTAWFAGERPPVDRDEFIAYTADQLQSYREARDLLLRSIELNPYFPDAYILLGNAYQEIDNDMSSMVRHYDQAIHLDPDNDEFRNARMSHYLSIGDLDRCKPMNTPASKRMPSHATHGQIGRRIERSFGVVDSK</sequence>
<proteinExistence type="predicted"/>
<dbReference type="RefSeq" id="WP_145176196.1">
    <property type="nucleotide sequence ID" value="NZ_CP036525.1"/>
</dbReference>
<dbReference type="EMBL" id="CP036525">
    <property type="protein sequence ID" value="QDT07776.1"/>
    <property type="molecule type" value="Genomic_DNA"/>
</dbReference>